<feature type="compositionally biased region" description="Polar residues" evidence="1">
    <location>
        <begin position="10"/>
        <end position="50"/>
    </location>
</feature>
<protein>
    <submittedName>
        <fullName evidence="2">Uncharacterized protein</fullName>
    </submittedName>
</protein>
<dbReference type="AlphaFoldDB" id="A0A9W8JS90"/>
<reference evidence="2" key="1">
    <citation type="submission" date="2022-06" db="EMBL/GenBank/DDBJ databases">
        <title>Genome Sequence of Candolleomyces eurysporus.</title>
        <authorList>
            <person name="Buettner E."/>
        </authorList>
    </citation>
    <scope>NUCLEOTIDE SEQUENCE</scope>
    <source>
        <strain evidence="2">VTCC 930004</strain>
    </source>
</reference>
<dbReference type="OrthoDB" id="10506432at2759"/>
<evidence type="ECO:0000313" key="2">
    <source>
        <dbReference type="EMBL" id="KAJ2935973.1"/>
    </source>
</evidence>
<name>A0A9W8JS90_9AGAR</name>
<comment type="caution">
    <text evidence="2">The sequence shown here is derived from an EMBL/GenBank/DDBJ whole genome shotgun (WGS) entry which is preliminary data.</text>
</comment>
<feature type="compositionally biased region" description="Polar residues" evidence="1">
    <location>
        <begin position="58"/>
        <end position="79"/>
    </location>
</feature>
<keyword evidence="3" id="KW-1185">Reference proteome</keyword>
<feature type="non-terminal residue" evidence="2">
    <location>
        <position position="1"/>
    </location>
</feature>
<accession>A0A9W8JS90</accession>
<evidence type="ECO:0000313" key="3">
    <source>
        <dbReference type="Proteomes" id="UP001140091"/>
    </source>
</evidence>
<feature type="region of interest" description="Disordered" evidence="1">
    <location>
        <begin position="1"/>
        <end position="79"/>
    </location>
</feature>
<dbReference type="Proteomes" id="UP001140091">
    <property type="component" value="Unassembled WGS sequence"/>
</dbReference>
<evidence type="ECO:0000256" key="1">
    <source>
        <dbReference type="SAM" id="MobiDB-lite"/>
    </source>
</evidence>
<sequence>MKFLKRNKNRLSTNSDEQTAQTSGAQQRQPASHTEYTQSSSAEQQPTTRAPTPKPALAQQQTPHGSMQQMFSGNTGFTFNGPMTFNNNGNSTNVTNLNPIERACEQPANHSRAPNYGTGGRNLNALVPDIDPEGYASFKRSSAQYYRAIGLPYLADVLMYDPNTSSTYGNYQ</sequence>
<organism evidence="2 3">
    <name type="scientific">Candolleomyces eurysporus</name>
    <dbReference type="NCBI Taxonomy" id="2828524"/>
    <lineage>
        <taxon>Eukaryota</taxon>
        <taxon>Fungi</taxon>
        <taxon>Dikarya</taxon>
        <taxon>Basidiomycota</taxon>
        <taxon>Agaricomycotina</taxon>
        <taxon>Agaricomycetes</taxon>
        <taxon>Agaricomycetidae</taxon>
        <taxon>Agaricales</taxon>
        <taxon>Agaricineae</taxon>
        <taxon>Psathyrellaceae</taxon>
        <taxon>Candolleomyces</taxon>
    </lineage>
</organism>
<dbReference type="EMBL" id="JANBPK010000233">
    <property type="protein sequence ID" value="KAJ2935973.1"/>
    <property type="molecule type" value="Genomic_DNA"/>
</dbReference>
<gene>
    <name evidence="2" type="ORF">H1R20_g1120</name>
</gene>
<proteinExistence type="predicted"/>